<dbReference type="HAMAP" id="MF_00201">
    <property type="entry name" value="RecO"/>
    <property type="match status" value="1"/>
</dbReference>
<dbReference type="NCBIfam" id="TIGR00613">
    <property type="entry name" value="reco"/>
    <property type="match status" value="1"/>
</dbReference>
<keyword evidence="5 7" id="KW-0234">DNA repair</keyword>
<dbReference type="InterPro" id="IPR037278">
    <property type="entry name" value="ARFGAP/RecO"/>
</dbReference>
<dbReference type="OrthoDB" id="9797083at2"/>
<keyword evidence="3 7" id="KW-0227">DNA damage</keyword>
<dbReference type="GO" id="GO:0006302">
    <property type="term" value="P:double-strand break repair"/>
    <property type="evidence" value="ECO:0007669"/>
    <property type="project" value="TreeGrafter"/>
</dbReference>
<comment type="similarity">
    <text evidence="1 7">Belongs to the RecO family.</text>
</comment>
<dbReference type="Pfam" id="PF02565">
    <property type="entry name" value="RecO_C"/>
    <property type="match status" value="1"/>
</dbReference>
<evidence type="ECO:0000256" key="4">
    <source>
        <dbReference type="ARBA" id="ARBA00023172"/>
    </source>
</evidence>
<evidence type="ECO:0000256" key="3">
    <source>
        <dbReference type="ARBA" id="ARBA00022763"/>
    </source>
</evidence>
<dbReference type="Gene3D" id="2.40.50.140">
    <property type="entry name" value="Nucleic acid-binding proteins"/>
    <property type="match status" value="1"/>
</dbReference>
<dbReference type="InterPro" id="IPR012340">
    <property type="entry name" value="NA-bd_OB-fold"/>
</dbReference>
<dbReference type="RefSeq" id="WP_088570573.1">
    <property type="nucleotide sequence ID" value="NZ_FYEK01000018.1"/>
</dbReference>
<evidence type="ECO:0000256" key="7">
    <source>
        <dbReference type="HAMAP-Rule" id="MF_00201"/>
    </source>
</evidence>
<dbReference type="GO" id="GO:0043590">
    <property type="term" value="C:bacterial nucleoid"/>
    <property type="evidence" value="ECO:0007669"/>
    <property type="project" value="TreeGrafter"/>
</dbReference>
<dbReference type="InterPro" id="IPR042242">
    <property type="entry name" value="RecO_C"/>
</dbReference>
<dbReference type="SUPFAM" id="SSF50249">
    <property type="entry name" value="Nucleic acid-binding proteins"/>
    <property type="match status" value="1"/>
</dbReference>
<sequence length="266" mass="29861">MNRERLYRTEAIILRRIDFGEADRLLVLLTPELGKHRALAKGVRKIRSRKAGHLERFMRTSLLLARGRELDVISQAEVIAPHPHLREDLDRSALAHYAAELAEALAPEGEESRALYRLLSDTLDRLDGGEDPQRVIRYYELHLLEIAGFRPQVEFCVGCGEPLREERGPYGFDPRRGGVLCPGCARGAPGAYPLSRAALKGMRFILRTPYPAFRTAPLRAETLREIGELIGHHLRAILERPPRALAVLGQLARSAPSEEQPPRPPS</sequence>
<evidence type="ECO:0000256" key="6">
    <source>
        <dbReference type="ARBA" id="ARBA00033409"/>
    </source>
</evidence>
<dbReference type="Gene3D" id="1.20.1440.120">
    <property type="entry name" value="Recombination protein O, C-terminal domain"/>
    <property type="match status" value="1"/>
</dbReference>
<dbReference type="GO" id="GO:0006310">
    <property type="term" value="P:DNA recombination"/>
    <property type="evidence" value="ECO:0007669"/>
    <property type="project" value="UniProtKB-UniRule"/>
</dbReference>
<proteinExistence type="inferred from homology"/>
<evidence type="ECO:0000313" key="9">
    <source>
        <dbReference type="EMBL" id="SNB61742.1"/>
    </source>
</evidence>
<evidence type="ECO:0000259" key="8">
    <source>
        <dbReference type="Pfam" id="PF11967"/>
    </source>
</evidence>
<dbReference type="PANTHER" id="PTHR33991:SF1">
    <property type="entry name" value="DNA REPAIR PROTEIN RECO"/>
    <property type="match status" value="1"/>
</dbReference>
<dbReference type="Proteomes" id="UP000197025">
    <property type="component" value="Unassembled WGS sequence"/>
</dbReference>
<reference evidence="10" key="1">
    <citation type="submission" date="2017-06" db="EMBL/GenBank/DDBJ databases">
        <authorList>
            <person name="Varghese N."/>
            <person name="Submissions S."/>
        </authorList>
    </citation>
    <scope>NUCLEOTIDE SEQUENCE [LARGE SCALE GENOMIC DNA]</scope>
    <source>
        <strain evidence="10">JAD2</strain>
    </source>
</reference>
<accession>A0A212QQI6</accession>
<dbReference type="EMBL" id="FYEK01000018">
    <property type="protein sequence ID" value="SNB61742.1"/>
    <property type="molecule type" value="Genomic_DNA"/>
</dbReference>
<dbReference type="InterPro" id="IPR003717">
    <property type="entry name" value="RecO"/>
</dbReference>
<dbReference type="FunCoup" id="A0A212QQI6">
    <property type="interactions" value="141"/>
</dbReference>
<dbReference type="InParanoid" id="A0A212QQI6"/>
<keyword evidence="4 7" id="KW-0233">DNA recombination</keyword>
<gene>
    <name evidence="7" type="primary">recO</name>
    <name evidence="9" type="ORF">SAMN02746019_00003820</name>
</gene>
<dbReference type="Pfam" id="PF11967">
    <property type="entry name" value="RecO_N"/>
    <property type="match status" value="1"/>
</dbReference>
<evidence type="ECO:0000256" key="1">
    <source>
        <dbReference type="ARBA" id="ARBA00007452"/>
    </source>
</evidence>
<dbReference type="AlphaFoldDB" id="A0A212QQI6"/>
<feature type="domain" description="DNA replication/recombination mediator RecO N-terminal" evidence="8">
    <location>
        <begin position="6"/>
        <end position="81"/>
    </location>
</feature>
<keyword evidence="10" id="KW-1185">Reference proteome</keyword>
<dbReference type="SUPFAM" id="SSF57863">
    <property type="entry name" value="ArfGap/RecO-like zinc finger"/>
    <property type="match status" value="1"/>
</dbReference>
<evidence type="ECO:0000256" key="5">
    <source>
        <dbReference type="ARBA" id="ARBA00023204"/>
    </source>
</evidence>
<comment type="function">
    <text evidence="7">Involved in DNA repair and RecF pathway recombination.</text>
</comment>
<name>A0A212QQI6_9CHLR</name>
<dbReference type="PANTHER" id="PTHR33991">
    <property type="entry name" value="DNA REPAIR PROTEIN RECO"/>
    <property type="match status" value="1"/>
</dbReference>
<organism evidence="9 10">
    <name type="scientific">Thermoflexus hugenholtzii JAD2</name>
    <dbReference type="NCBI Taxonomy" id="877466"/>
    <lineage>
        <taxon>Bacteria</taxon>
        <taxon>Bacillati</taxon>
        <taxon>Chloroflexota</taxon>
        <taxon>Thermoflexia</taxon>
        <taxon>Thermoflexales</taxon>
        <taxon>Thermoflexaceae</taxon>
        <taxon>Thermoflexus</taxon>
    </lineage>
</organism>
<evidence type="ECO:0000256" key="2">
    <source>
        <dbReference type="ARBA" id="ARBA00021310"/>
    </source>
</evidence>
<evidence type="ECO:0000313" key="10">
    <source>
        <dbReference type="Proteomes" id="UP000197025"/>
    </source>
</evidence>
<dbReference type="InterPro" id="IPR022572">
    <property type="entry name" value="DNA_rep/recomb_RecO_N"/>
</dbReference>
<protein>
    <recommendedName>
        <fullName evidence="2 7">DNA repair protein RecO</fullName>
    </recommendedName>
    <alternativeName>
        <fullName evidence="6 7">Recombination protein O</fullName>
    </alternativeName>
</protein>